<evidence type="ECO:0000313" key="1">
    <source>
        <dbReference type="EMBL" id="TCP17405.1"/>
    </source>
</evidence>
<protein>
    <submittedName>
        <fullName evidence="1">4-amino-4-deoxychorismate lyase</fullName>
    </submittedName>
</protein>
<dbReference type="AlphaFoldDB" id="A0A4R2N930"/>
<dbReference type="InterPro" id="IPR043132">
    <property type="entry name" value="BCAT-like_C"/>
</dbReference>
<dbReference type="Gene3D" id="3.20.10.10">
    <property type="entry name" value="D-amino Acid Aminotransferase, subunit A, domain 2"/>
    <property type="match status" value="1"/>
</dbReference>
<gene>
    <name evidence="1" type="ORF">EV693_10695</name>
</gene>
<organism evidence="1 2">
    <name type="scientific">Nicoletella semolina</name>
    <dbReference type="NCBI Taxonomy" id="271160"/>
    <lineage>
        <taxon>Bacteria</taxon>
        <taxon>Pseudomonadati</taxon>
        <taxon>Pseudomonadota</taxon>
        <taxon>Gammaproteobacteria</taxon>
        <taxon>Pasteurellales</taxon>
        <taxon>Pasteurellaceae</taxon>
        <taxon>Nicoletella</taxon>
    </lineage>
</organism>
<evidence type="ECO:0000313" key="2">
    <source>
        <dbReference type="Proteomes" id="UP000295537"/>
    </source>
</evidence>
<proteinExistence type="predicted"/>
<reference evidence="1 2" key="1">
    <citation type="submission" date="2019-03" db="EMBL/GenBank/DDBJ databases">
        <title>Genomic Encyclopedia of Type Strains, Phase IV (KMG-IV): sequencing the most valuable type-strain genomes for metagenomic binning, comparative biology and taxonomic classification.</title>
        <authorList>
            <person name="Goeker M."/>
        </authorList>
    </citation>
    <scope>NUCLEOTIDE SEQUENCE [LARGE SCALE GENOMIC DNA]</scope>
    <source>
        <strain evidence="1 2">DSM 16380</strain>
    </source>
</reference>
<dbReference type="Proteomes" id="UP000295537">
    <property type="component" value="Unassembled WGS sequence"/>
</dbReference>
<dbReference type="RefSeq" id="WP_132501328.1">
    <property type="nucleotide sequence ID" value="NZ_LVXA01000001.1"/>
</dbReference>
<keyword evidence="2" id="KW-1185">Reference proteome</keyword>
<dbReference type="SUPFAM" id="SSF56752">
    <property type="entry name" value="D-aminoacid aminotransferase-like PLP-dependent enzymes"/>
    <property type="match status" value="1"/>
</dbReference>
<accession>A0A4R2N930</accession>
<comment type="caution">
    <text evidence="1">The sequence shown here is derived from an EMBL/GenBank/DDBJ whole genome shotgun (WGS) entry which is preliminary data.</text>
</comment>
<dbReference type="InterPro" id="IPR036038">
    <property type="entry name" value="Aminotransferase-like"/>
</dbReference>
<dbReference type="InterPro" id="IPR043131">
    <property type="entry name" value="BCAT-like_N"/>
</dbReference>
<dbReference type="GO" id="GO:0016829">
    <property type="term" value="F:lyase activity"/>
    <property type="evidence" value="ECO:0007669"/>
    <property type="project" value="UniProtKB-KW"/>
</dbReference>
<keyword evidence="1" id="KW-0456">Lyase</keyword>
<dbReference type="Gene3D" id="3.30.470.10">
    <property type="match status" value="1"/>
</dbReference>
<name>A0A4R2N930_9PAST</name>
<dbReference type="OrthoDB" id="1148709at2"/>
<dbReference type="Pfam" id="PF01063">
    <property type="entry name" value="Aminotran_4"/>
    <property type="match status" value="1"/>
</dbReference>
<sequence length="205" mass="24668">MCQYPLFETLAVNNGKFKNIYFHQQRVEYSFTHYFHKKCHLDLNKILIPNMYQVGFFRCRVDYNSEDFQVNFYPYRPRSIRNFQLVKCSNLDYRFKYSDRKRFDFMNNFQTDEFIIVNNGFISDCTIGNLLFKQKKKWYSPAHYLLKGTQLSYLLAKNQIELCSISVDDIYNYEQIMMINALNPFDPMRAICIDRTTILSELVVS</sequence>
<dbReference type="EMBL" id="SLXJ01000006">
    <property type="protein sequence ID" value="TCP17405.1"/>
    <property type="molecule type" value="Genomic_DNA"/>
</dbReference>
<dbReference type="InterPro" id="IPR001544">
    <property type="entry name" value="Aminotrans_IV"/>
</dbReference>